<evidence type="ECO:0000259" key="4">
    <source>
        <dbReference type="Pfam" id="PF01370"/>
    </source>
</evidence>
<feature type="domain" description="NAD-dependent epimerase/dehydratase" evidence="4">
    <location>
        <begin position="12"/>
        <end position="136"/>
    </location>
</feature>
<name>X6LYN2_RETFI</name>
<feature type="non-terminal residue" evidence="5">
    <location>
        <position position="170"/>
    </location>
</feature>
<sequence>MSESKHNEDDLVFVSGISGFIGGHIVKRLLQQGYRVRGSVRKANKASYSYLFDQCQEGQLELIECDLTSDKNWKEGIKGCTYVVHTANPMPDTRDDQNKQPSGEEGFVKPAKEGMLRVLKAVLEAKTVKRVVYLSSIGAMNWELWDRRNENNGVVFSTGKDWTPTDGRCH</sequence>
<dbReference type="InterPro" id="IPR036291">
    <property type="entry name" value="NAD(P)-bd_dom_sf"/>
</dbReference>
<dbReference type="InterPro" id="IPR050425">
    <property type="entry name" value="NAD(P)_dehydrat-like"/>
</dbReference>
<protein>
    <recommendedName>
        <fullName evidence="4">NAD-dependent epimerase/dehydratase domain-containing protein</fullName>
    </recommendedName>
</protein>
<dbReference type="Proteomes" id="UP000023152">
    <property type="component" value="Unassembled WGS sequence"/>
</dbReference>
<dbReference type="EMBL" id="ASPP01026834">
    <property type="protein sequence ID" value="ETO06739.1"/>
    <property type="molecule type" value="Genomic_DNA"/>
</dbReference>
<feature type="region of interest" description="Disordered" evidence="3">
    <location>
        <begin position="88"/>
        <end position="107"/>
    </location>
</feature>
<dbReference type="SUPFAM" id="SSF51735">
    <property type="entry name" value="NAD(P)-binding Rossmann-fold domains"/>
    <property type="match status" value="1"/>
</dbReference>
<proteinExistence type="inferred from homology"/>
<evidence type="ECO:0000256" key="3">
    <source>
        <dbReference type="SAM" id="MobiDB-lite"/>
    </source>
</evidence>
<dbReference type="PANTHER" id="PTHR10366">
    <property type="entry name" value="NAD DEPENDENT EPIMERASE/DEHYDRATASE"/>
    <property type="match status" value="1"/>
</dbReference>
<dbReference type="OrthoDB" id="2735536at2759"/>
<organism evidence="5 6">
    <name type="scientific">Reticulomyxa filosa</name>
    <dbReference type="NCBI Taxonomy" id="46433"/>
    <lineage>
        <taxon>Eukaryota</taxon>
        <taxon>Sar</taxon>
        <taxon>Rhizaria</taxon>
        <taxon>Retaria</taxon>
        <taxon>Foraminifera</taxon>
        <taxon>Monothalamids</taxon>
        <taxon>Reticulomyxidae</taxon>
        <taxon>Reticulomyxa</taxon>
    </lineage>
</organism>
<evidence type="ECO:0000256" key="2">
    <source>
        <dbReference type="ARBA" id="ARBA00023445"/>
    </source>
</evidence>
<reference evidence="5 6" key="1">
    <citation type="journal article" date="2013" name="Curr. Biol.">
        <title>The Genome of the Foraminiferan Reticulomyxa filosa.</title>
        <authorList>
            <person name="Glockner G."/>
            <person name="Hulsmann N."/>
            <person name="Schleicher M."/>
            <person name="Noegel A.A."/>
            <person name="Eichinger L."/>
            <person name="Gallinger C."/>
            <person name="Pawlowski J."/>
            <person name="Sierra R."/>
            <person name="Euteneuer U."/>
            <person name="Pillet L."/>
            <person name="Moustafa A."/>
            <person name="Platzer M."/>
            <person name="Groth M."/>
            <person name="Szafranski K."/>
            <person name="Schliwa M."/>
        </authorList>
    </citation>
    <scope>NUCLEOTIDE SEQUENCE [LARGE SCALE GENOMIC DNA]</scope>
</reference>
<comment type="similarity">
    <text evidence="2">Belongs to the NAD(P)-dependent epimerase/dehydratase family. Dihydroflavonol-4-reductase subfamily.</text>
</comment>
<comment type="caution">
    <text evidence="5">The sequence shown here is derived from an EMBL/GenBank/DDBJ whole genome shotgun (WGS) entry which is preliminary data.</text>
</comment>
<keyword evidence="6" id="KW-1185">Reference proteome</keyword>
<dbReference type="GO" id="GO:0016616">
    <property type="term" value="F:oxidoreductase activity, acting on the CH-OH group of donors, NAD or NADP as acceptor"/>
    <property type="evidence" value="ECO:0007669"/>
    <property type="project" value="TreeGrafter"/>
</dbReference>
<evidence type="ECO:0000256" key="1">
    <source>
        <dbReference type="ARBA" id="ARBA00023002"/>
    </source>
</evidence>
<dbReference type="Pfam" id="PF01370">
    <property type="entry name" value="Epimerase"/>
    <property type="match status" value="1"/>
</dbReference>
<gene>
    <name evidence="5" type="ORF">RFI_30651</name>
</gene>
<accession>X6LYN2</accession>
<dbReference type="AlphaFoldDB" id="X6LYN2"/>
<evidence type="ECO:0000313" key="5">
    <source>
        <dbReference type="EMBL" id="ETO06739.1"/>
    </source>
</evidence>
<dbReference type="InterPro" id="IPR001509">
    <property type="entry name" value="Epimerase_deHydtase"/>
</dbReference>
<keyword evidence="1" id="KW-0560">Oxidoreductase</keyword>
<dbReference type="PANTHER" id="PTHR10366:SF564">
    <property type="entry name" value="STEROL-4-ALPHA-CARBOXYLATE 3-DEHYDROGENASE, DECARBOXYLATING"/>
    <property type="match status" value="1"/>
</dbReference>
<dbReference type="Gene3D" id="3.40.50.720">
    <property type="entry name" value="NAD(P)-binding Rossmann-like Domain"/>
    <property type="match status" value="1"/>
</dbReference>
<evidence type="ECO:0000313" key="6">
    <source>
        <dbReference type="Proteomes" id="UP000023152"/>
    </source>
</evidence>